<dbReference type="SUPFAM" id="SSF141086">
    <property type="entry name" value="Agglutinin HPA-like"/>
    <property type="match status" value="1"/>
</dbReference>
<dbReference type="Gene3D" id="2.60.40.2080">
    <property type="match status" value="1"/>
</dbReference>
<accession>Q54VN9</accession>
<dbReference type="FunFam" id="2.60.40.2080:FF:000001">
    <property type="entry name" value="Discoidin-1 subunit A"/>
    <property type="match status" value="1"/>
</dbReference>
<evidence type="ECO:0000313" key="3">
    <source>
        <dbReference type="EMBL" id="EAL67338.1"/>
    </source>
</evidence>
<evidence type="ECO:0000256" key="1">
    <source>
        <dbReference type="ARBA" id="ARBA00022889"/>
    </source>
</evidence>
<evidence type="ECO:0000313" key="4">
    <source>
        <dbReference type="Proteomes" id="UP000002195"/>
    </source>
</evidence>
<dbReference type="VEuPathDB" id="AmoebaDB:DDB_G0280223"/>
<name>Q54VN9_DICDI</name>
<dbReference type="InterPro" id="IPR037221">
    <property type="entry name" value="H-type_lectin_dom_sf"/>
</dbReference>
<keyword evidence="1" id="KW-0130">Cell adhesion</keyword>
<comment type="caution">
    <text evidence="3">The sequence shown here is derived from an EMBL/GenBank/DDBJ whole genome shotgun (WGS) entry which is preliminary data.</text>
</comment>
<dbReference type="Proteomes" id="UP000002195">
    <property type="component" value="Unassembled WGS sequence"/>
</dbReference>
<dbReference type="HOGENOM" id="CLU_2042434_0_0_1"/>
<dbReference type="PaxDb" id="44689-DDB0206453"/>
<evidence type="ECO:0000259" key="2">
    <source>
        <dbReference type="Pfam" id="PF09458"/>
    </source>
</evidence>
<proteinExistence type="predicted"/>
<dbReference type="EMBL" id="AAFI02000035">
    <property type="protein sequence ID" value="EAL67338.1"/>
    <property type="molecule type" value="Genomic_DNA"/>
</dbReference>
<dbReference type="PANTHER" id="PTHR46938:SF1">
    <property type="entry name" value="DISCOIDIN-1 SUBUNIT A-RELATED"/>
    <property type="match status" value="1"/>
</dbReference>
<dbReference type="GO" id="GO:0046871">
    <property type="term" value="F:N-acetylgalactosamine binding"/>
    <property type="evidence" value="ECO:0000318"/>
    <property type="project" value="GO_Central"/>
</dbReference>
<dbReference type="GO" id="GO:0098609">
    <property type="term" value="P:cell-cell adhesion"/>
    <property type="evidence" value="ECO:0000318"/>
    <property type="project" value="GO_Central"/>
</dbReference>
<dbReference type="InParanoid" id="Q54VN9"/>
<dbReference type="InterPro" id="IPR019019">
    <property type="entry name" value="H-type_lectin_domain"/>
</dbReference>
<dbReference type="GO" id="GO:0070492">
    <property type="term" value="F:oligosaccharide binding"/>
    <property type="evidence" value="ECO:0000318"/>
    <property type="project" value="GO_Central"/>
</dbReference>
<dbReference type="AlphaFoldDB" id="Q54VN9"/>
<dbReference type="GO" id="GO:0098636">
    <property type="term" value="C:protein complex involved in cell adhesion"/>
    <property type="evidence" value="ECO:0000318"/>
    <property type="project" value="GO_Central"/>
</dbReference>
<dbReference type="KEGG" id="ddi:DDB_G0280223"/>
<reference evidence="3 4" key="1">
    <citation type="journal article" date="2005" name="Nature">
        <title>The genome of the social amoeba Dictyostelium discoideum.</title>
        <authorList>
            <consortium name="The Dictyostelium discoideum Sequencing Consortium"/>
            <person name="Eichinger L."/>
            <person name="Pachebat J.A."/>
            <person name="Glockner G."/>
            <person name="Rajandream M.A."/>
            <person name="Sucgang R."/>
            <person name="Berriman M."/>
            <person name="Song J."/>
            <person name="Olsen R."/>
            <person name="Szafranski K."/>
            <person name="Xu Q."/>
            <person name="Tunggal B."/>
            <person name="Kummerfeld S."/>
            <person name="Madera M."/>
            <person name="Konfortov B.A."/>
            <person name="Rivero F."/>
            <person name="Bankier A.T."/>
            <person name="Lehmann R."/>
            <person name="Hamlin N."/>
            <person name="Davies R."/>
            <person name="Gaudet P."/>
            <person name="Fey P."/>
            <person name="Pilcher K."/>
            <person name="Chen G."/>
            <person name="Saunders D."/>
            <person name="Sodergren E."/>
            <person name="Davis P."/>
            <person name="Kerhornou A."/>
            <person name="Nie X."/>
            <person name="Hall N."/>
            <person name="Anjard C."/>
            <person name="Hemphill L."/>
            <person name="Bason N."/>
            <person name="Farbrother P."/>
            <person name="Desany B."/>
            <person name="Just E."/>
            <person name="Morio T."/>
            <person name="Rost R."/>
            <person name="Churcher C."/>
            <person name="Cooper J."/>
            <person name="Haydock S."/>
            <person name="van Driessche N."/>
            <person name="Cronin A."/>
            <person name="Goodhead I."/>
            <person name="Muzny D."/>
            <person name="Mourier T."/>
            <person name="Pain A."/>
            <person name="Lu M."/>
            <person name="Harper D."/>
            <person name="Lindsay R."/>
            <person name="Hauser H."/>
            <person name="James K."/>
            <person name="Quiles M."/>
            <person name="Madan Babu M."/>
            <person name="Saito T."/>
            <person name="Buchrieser C."/>
            <person name="Wardroper A."/>
            <person name="Felder M."/>
            <person name="Thangavelu M."/>
            <person name="Johnson D."/>
            <person name="Knights A."/>
            <person name="Loulseged H."/>
            <person name="Mungall K."/>
            <person name="Oliver K."/>
            <person name="Price C."/>
            <person name="Quail M.A."/>
            <person name="Urushihara H."/>
            <person name="Hernandez J."/>
            <person name="Rabbinowitsch E."/>
            <person name="Steffen D."/>
            <person name="Sanders M."/>
            <person name="Ma J."/>
            <person name="Kohara Y."/>
            <person name="Sharp S."/>
            <person name="Simmonds M."/>
            <person name="Spiegler S."/>
            <person name="Tivey A."/>
            <person name="Sugano S."/>
            <person name="White B."/>
            <person name="Walker D."/>
            <person name="Woodward J."/>
            <person name="Winckler T."/>
            <person name="Tanaka Y."/>
            <person name="Shaulsky G."/>
            <person name="Schleicher M."/>
            <person name="Weinstock G."/>
            <person name="Rosenthal A."/>
            <person name="Cox E.C."/>
            <person name="Chisholm R.L."/>
            <person name="Gibbs R."/>
            <person name="Loomis W.F."/>
            <person name="Platzer M."/>
            <person name="Kay R.R."/>
            <person name="Williams J."/>
            <person name="Dear P.H."/>
            <person name="Noegel A.A."/>
            <person name="Barrell B."/>
            <person name="Kuspa A."/>
        </authorList>
    </citation>
    <scope>NUCLEOTIDE SEQUENCE [LARGE SCALE GENOMIC DNA]</scope>
    <source>
        <strain evidence="3 4">AX4</strain>
    </source>
</reference>
<protein>
    <recommendedName>
        <fullName evidence="2">H-type lectin domain-containing protein</fullName>
    </recommendedName>
</protein>
<dbReference type="SMR" id="Q54VN9"/>
<feature type="domain" description="H-type lectin" evidence="2">
    <location>
        <begin position="47"/>
        <end position="118"/>
    </location>
</feature>
<dbReference type="GO" id="GO:0030247">
    <property type="term" value="F:polysaccharide binding"/>
    <property type="evidence" value="ECO:0000318"/>
    <property type="project" value="GO_Central"/>
</dbReference>
<dbReference type="PhylomeDB" id="Q54VN9"/>
<dbReference type="InterPro" id="IPR052487">
    <property type="entry name" value="Galactose-binding_lectin"/>
</dbReference>
<dbReference type="Pfam" id="PF09458">
    <property type="entry name" value="H_lectin"/>
    <property type="match status" value="1"/>
</dbReference>
<dbReference type="dictyBase" id="DDB_G0280223">
    <property type="gene designation" value="iliF"/>
</dbReference>
<dbReference type="GO" id="GO:0009986">
    <property type="term" value="C:cell surface"/>
    <property type="evidence" value="ECO:0000318"/>
    <property type="project" value="GO_Central"/>
</dbReference>
<gene>
    <name evidence="3" type="ORF">DDB_G0280223</name>
</gene>
<keyword evidence="4" id="KW-1185">Reference proteome</keyword>
<dbReference type="GeneID" id="8622448"/>
<dbReference type="PANTHER" id="PTHR46938">
    <property type="entry name" value="DISCOIDIN-1 SUBUNIT A-RELATED-RELATED"/>
    <property type="match status" value="1"/>
</dbReference>
<organism evidence="3 4">
    <name type="scientific">Dictyostelium discoideum</name>
    <name type="common">Social amoeba</name>
    <dbReference type="NCBI Taxonomy" id="44689"/>
    <lineage>
        <taxon>Eukaryota</taxon>
        <taxon>Amoebozoa</taxon>
        <taxon>Evosea</taxon>
        <taxon>Eumycetozoa</taxon>
        <taxon>Dictyostelia</taxon>
        <taxon>Dictyosteliales</taxon>
        <taxon>Dictyosteliaceae</taxon>
        <taxon>Dictyostelium</taxon>
    </lineage>
</organism>
<sequence>MSPAFNKLKYFFKKKNTKCHIETGSDLYTGNDCLLNRPVVGKREVIVPVKFDAPFGTTPKVCLTLDHIDCVAGQNPDKSFQIRCGVQAQDITTTGFNAVFYTWEENLCYSLRADYIATSFE</sequence>
<dbReference type="RefSeq" id="XP_641316.1">
    <property type="nucleotide sequence ID" value="XM_636224.1"/>
</dbReference>